<dbReference type="GO" id="GO:0005886">
    <property type="term" value="C:plasma membrane"/>
    <property type="evidence" value="ECO:0007669"/>
    <property type="project" value="TreeGrafter"/>
</dbReference>
<evidence type="ECO:0000256" key="4">
    <source>
        <dbReference type="ARBA" id="ARBA00023136"/>
    </source>
</evidence>
<reference evidence="8" key="2">
    <citation type="submission" date="2024-01" db="EMBL/GenBank/DDBJ databases">
        <title>Comparative genomics of Cryptococcus and Kwoniella reveals pathogenesis evolution and contrasting modes of karyotype evolution via chromosome fusion or intercentromeric recombination.</title>
        <authorList>
            <person name="Coelho M.A."/>
            <person name="David-Palma M."/>
            <person name="Shea T."/>
            <person name="Bowers K."/>
            <person name="McGinley-Smith S."/>
            <person name="Mohammad A.W."/>
            <person name="Gnirke A."/>
            <person name="Yurkov A.M."/>
            <person name="Nowrousian M."/>
            <person name="Sun S."/>
            <person name="Cuomo C.A."/>
            <person name="Heitman J."/>
        </authorList>
    </citation>
    <scope>NUCLEOTIDE SEQUENCE</scope>
    <source>
        <strain evidence="8">CBS 12478</strain>
    </source>
</reference>
<keyword evidence="3 6" id="KW-1133">Transmembrane helix</keyword>
<name>A0AAJ8LQJ7_9TREE</name>
<feature type="domain" description="Major facilitator superfamily (MFS) profile" evidence="7">
    <location>
        <begin position="248"/>
        <end position="678"/>
    </location>
</feature>
<evidence type="ECO:0000256" key="1">
    <source>
        <dbReference type="ARBA" id="ARBA00004141"/>
    </source>
</evidence>
<evidence type="ECO:0000256" key="5">
    <source>
        <dbReference type="SAM" id="MobiDB-lite"/>
    </source>
</evidence>
<dbReference type="GO" id="GO:0022857">
    <property type="term" value="F:transmembrane transporter activity"/>
    <property type="evidence" value="ECO:0007669"/>
    <property type="project" value="InterPro"/>
</dbReference>
<feature type="transmembrane region" description="Helical" evidence="6">
    <location>
        <begin position="654"/>
        <end position="675"/>
    </location>
</feature>
<feature type="transmembrane region" description="Helical" evidence="6">
    <location>
        <begin position="372"/>
        <end position="396"/>
    </location>
</feature>
<feature type="transmembrane region" description="Helical" evidence="6">
    <location>
        <begin position="554"/>
        <end position="575"/>
    </location>
</feature>
<feature type="compositionally biased region" description="Basic and acidic residues" evidence="5">
    <location>
        <begin position="38"/>
        <end position="49"/>
    </location>
</feature>
<feature type="compositionally biased region" description="Basic residues" evidence="5">
    <location>
        <begin position="114"/>
        <end position="127"/>
    </location>
</feature>
<feature type="compositionally biased region" description="Basic and acidic residues" evidence="5">
    <location>
        <begin position="93"/>
        <end position="104"/>
    </location>
</feature>
<evidence type="ECO:0000313" key="9">
    <source>
        <dbReference type="Proteomes" id="UP000322225"/>
    </source>
</evidence>
<keyword evidence="9" id="KW-1185">Reference proteome</keyword>
<evidence type="ECO:0000313" key="8">
    <source>
        <dbReference type="EMBL" id="WWD20994.1"/>
    </source>
</evidence>
<dbReference type="KEGG" id="ksn:43587496"/>
<feature type="transmembrane region" description="Helical" evidence="6">
    <location>
        <begin position="513"/>
        <end position="533"/>
    </location>
</feature>
<evidence type="ECO:0000256" key="3">
    <source>
        <dbReference type="ARBA" id="ARBA00022989"/>
    </source>
</evidence>
<feature type="transmembrane region" description="Helical" evidence="6">
    <location>
        <begin position="625"/>
        <end position="642"/>
    </location>
</feature>
<dbReference type="Pfam" id="PF07690">
    <property type="entry name" value="MFS_1"/>
    <property type="match status" value="1"/>
</dbReference>
<dbReference type="InterPro" id="IPR036259">
    <property type="entry name" value="MFS_trans_sf"/>
</dbReference>
<dbReference type="PROSITE" id="PS50850">
    <property type="entry name" value="MFS"/>
    <property type="match status" value="1"/>
</dbReference>
<feature type="compositionally biased region" description="Polar residues" evidence="5">
    <location>
        <begin position="15"/>
        <end position="32"/>
    </location>
</feature>
<dbReference type="RefSeq" id="XP_065823737.1">
    <property type="nucleotide sequence ID" value="XM_065967665.1"/>
</dbReference>
<feature type="compositionally biased region" description="Basic residues" evidence="5">
    <location>
        <begin position="68"/>
        <end position="85"/>
    </location>
</feature>
<feature type="compositionally biased region" description="Low complexity" evidence="5">
    <location>
        <begin position="132"/>
        <end position="144"/>
    </location>
</feature>
<feature type="transmembrane region" description="Helical" evidence="6">
    <location>
        <begin position="477"/>
        <end position="501"/>
    </location>
</feature>
<dbReference type="Gene3D" id="1.20.1250.20">
    <property type="entry name" value="MFS general substrate transporter like domains"/>
    <property type="match status" value="1"/>
</dbReference>
<feature type="compositionally biased region" description="Gly residues" evidence="5">
    <location>
        <begin position="145"/>
        <end position="156"/>
    </location>
</feature>
<feature type="region of interest" description="Disordered" evidence="5">
    <location>
        <begin position="1"/>
        <end position="165"/>
    </location>
</feature>
<evidence type="ECO:0000256" key="6">
    <source>
        <dbReference type="SAM" id="Phobius"/>
    </source>
</evidence>
<dbReference type="PANTHER" id="PTHR23502:SF134">
    <property type="entry name" value="MAJOR FACILITATOR SUPERFAMILY (MFS) PROFILE DOMAIN-CONTAINING PROTEIN-RELATED"/>
    <property type="match status" value="1"/>
</dbReference>
<evidence type="ECO:0000256" key="2">
    <source>
        <dbReference type="ARBA" id="ARBA00022692"/>
    </source>
</evidence>
<dbReference type="AlphaFoldDB" id="A0AAJ8LQJ7"/>
<keyword evidence="4 6" id="KW-0472">Membrane</keyword>
<proteinExistence type="predicted"/>
<gene>
    <name evidence="8" type="ORF">CI109_105475</name>
</gene>
<feature type="transmembrane region" description="Helical" evidence="6">
    <location>
        <begin position="402"/>
        <end position="422"/>
    </location>
</feature>
<dbReference type="InterPro" id="IPR011701">
    <property type="entry name" value="MFS"/>
</dbReference>
<accession>A0AAJ8LQJ7</accession>
<dbReference type="SUPFAM" id="SSF103473">
    <property type="entry name" value="MFS general substrate transporter"/>
    <property type="match status" value="1"/>
</dbReference>
<feature type="transmembrane region" description="Helical" evidence="6">
    <location>
        <begin position="246"/>
        <end position="264"/>
    </location>
</feature>
<dbReference type="Proteomes" id="UP000322225">
    <property type="component" value="Chromosome 10"/>
</dbReference>
<keyword evidence="2 6" id="KW-0812">Transmembrane</keyword>
<reference evidence="8" key="1">
    <citation type="submission" date="2017-08" db="EMBL/GenBank/DDBJ databases">
        <authorList>
            <person name="Cuomo C."/>
            <person name="Billmyre B."/>
            <person name="Heitman J."/>
        </authorList>
    </citation>
    <scope>NUCLEOTIDE SEQUENCE</scope>
    <source>
        <strain evidence="8">CBS 12478</strain>
    </source>
</reference>
<dbReference type="EMBL" id="CP144060">
    <property type="protein sequence ID" value="WWD20994.1"/>
    <property type="molecule type" value="Genomic_DNA"/>
</dbReference>
<sequence>MSPPTPTPRPDHLDTTTGTTNASEDSSTSTVVASHPFDQSHRTAPHDARTSPPTQSHLMRSLSEKEARPHHHHNHHHHRHQRRRSSSLDVDDHEDHDLEKHDHFPSTPPVLPPPKRRGSHSIHRGNSLKRQSTLPSSSSSTTGLPGLGVGVGGGRPRAGTNTSLTLTRIGTGASLSRMSSIQATEMESELRRHVSLHGVPSRQNAVLEDRRTLDIGDGKGEEEVVVVDWLPDDPENPFNWSMPRKYATLLVAVFITFIGAANLVSTAPLATWGTEYYSVSREVFLLGLTLPMIGISFAPLVLAPLSEVFGRNMIYQVTSVGYLLLWIPHVTSRNWSGILAARFFQGVMNSVGNSMVGGTVADMFLPHQRGPAMGVFSLMIFNGQAIGITAISWMGQKLGMRWTYGIQGLAALVSVILNAIVLRETRSDVLLSRRAKMLTKKTGIKHLCAADLQKTDFKIVMRVSLIRPLQYLCTEPIVTALSAWIGFAWACIFLGGSSIILVFESYGFNVAQAASFEITMGIGAAIGLLSNIHQEYLYRRAGKKAANGRSPPEARLYWAAYGGLMFPISLYIFGWTGRAGVVHWAVPAVFLIFMNWGVFTMYLGVFSSSNYLADAYETYSSSAQAAQSFVRNIASGLFPLFAKQMYVNLGYPQASTLVASIALVLSAAPILLIFYGKKLRMKSKVTRALCMDE</sequence>
<feature type="transmembrane region" description="Helical" evidence="6">
    <location>
        <begin position="284"/>
        <end position="302"/>
    </location>
</feature>
<comment type="subcellular location">
    <subcellularLocation>
        <location evidence="1">Membrane</location>
        <topology evidence="1">Multi-pass membrane protein</topology>
    </subcellularLocation>
</comment>
<evidence type="ECO:0000259" key="7">
    <source>
        <dbReference type="PROSITE" id="PS50850"/>
    </source>
</evidence>
<dbReference type="PANTHER" id="PTHR23502">
    <property type="entry name" value="MAJOR FACILITATOR SUPERFAMILY"/>
    <property type="match status" value="1"/>
</dbReference>
<protein>
    <recommendedName>
        <fullName evidence="7">Major facilitator superfamily (MFS) profile domain-containing protein</fullName>
    </recommendedName>
</protein>
<feature type="transmembrane region" description="Helical" evidence="6">
    <location>
        <begin position="581"/>
        <end position="605"/>
    </location>
</feature>
<dbReference type="InterPro" id="IPR020846">
    <property type="entry name" value="MFS_dom"/>
</dbReference>
<dbReference type="GeneID" id="43587496"/>
<organism evidence="8 9">
    <name type="scientific">Kwoniella shandongensis</name>
    <dbReference type="NCBI Taxonomy" id="1734106"/>
    <lineage>
        <taxon>Eukaryota</taxon>
        <taxon>Fungi</taxon>
        <taxon>Dikarya</taxon>
        <taxon>Basidiomycota</taxon>
        <taxon>Agaricomycotina</taxon>
        <taxon>Tremellomycetes</taxon>
        <taxon>Tremellales</taxon>
        <taxon>Cryptococcaceae</taxon>
        <taxon>Kwoniella</taxon>
    </lineage>
</organism>